<protein>
    <recommendedName>
        <fullName evidence="17">Mitochondrial glutathione transporter SLC25A39</fullName>
    </recommendedName>
    <alternativeName>
        <fullName evidence="16">Solute carrier family 25 member 39</fullName>
    </alternativeName>
</protein>
<keyword evidence="11" id="KW-0411">Iron-sulfur</keyword>
<dbReference type="Ensembl" id="ENSJHYT00000010167.1">
    <property type="protein sequence ID" value="ENSJHYP00000008361.1"/>
    <property type="gene ID" value="ENSJHYG00000006636.1"/>
</dbReference>
<evidence type="ECO:0000256" key="4">
    <source>
        <dbReference type="ARBA" id="ARBA00022692"/>
    </source>
</evidence>
<dbReference type="Proteomes" id="UP000694408">
    <property type="component" value="Unplaced"/>
</dbReference>
<sequence>MAEKLPPSPGGGITPLQQMLASGTGAILTSLFVTPLDVVKIRLQAQRTPFSKVLAAQSVPWGAQPATWKCFLYCNGLMDHLYVCQNGSSCTAWYKAPGHFTGTLDAFVKITRNEGIRSLWSGLPPTLVMAVPATVIYFTTYDQLRDYLRTRVGSWNHYIPLLAGALARLGAVTVISPLELIRTKMQSRQLSYRELRVCIQSAVAQDGWLSLWRGWGPTVLRDVPFSALYWFNYELVRSWLCRQAWLDGSTFTVSFVSGAISGTVAAVLTLPFDVVKTHRQIQLGDSEVHPVTACRPSKPSSTWLLMQRIRAESGTRGLFAGFLPRVIKVAPACAIMISTYEFGKSFFQKLNQEQQLRGL</sequence>
<dbReference type="GO" id="GO:0005743">
    <property type="term" value="C:mitochondrial inner membrane"/>
    <property type="evidence" value="ECO:0007669"/>
    <property type="project" value="UniProtKB-SubCell"/>
</dbReference>
<evidence type="ECO:0000256" key="2">
    <source>
        <dbReference type="ARBA" id="ARBA00006375"/>
    </source>
</evidence>
<name>A0A8C5IRU5_JUNHY</name>
<evidence type="ECO:0000256" key="5">
    <source>
        <dbReference type="ARBA" id="ARBA00022714"/>
    </source>
</evidence>
<evidence type="ECO:0000256" key="7">
    <source>
        <dbReference type="ARBA" id="ARBA00022737"/>
    </source>
</evidence>
<evidence type="ECO:0000256" key="17">
    <source>
        <dbReference type="ARBA" id="ARBA00044796"/>
    </source>
</evidence>
<keyword evidence="4 18" id="KW-0812">Transmembrane</keyword>
<proteinExistence type="inferred from homology"/>
<evidence type="ECO:0000313" key="22">
    <source>
        <dbReference type="Proteomes" id="UP000694408"/>
    </source>
</evidence>
<comment type="similarity">
    <text evidence="2 19">Belongs to the mitochondrial carrier (TC 2.A.29) family.</text>
</comment>
<feature type="repeat" description="Solcar" evidence="18">
    <location>
        <begin position="249"/>
        <end position="346"/>
    </location>
</feature>
<evidence type="ECO:0000256" key="18">
    <source>
        <dbReference type="PROSITE-ProRule" id="PRU00282"/>
    </source>
</evidence>
<keyword evidence="22" id="KW-1185">Reference proteome</keyword>
<evidence type="ECO:0000256" key="6">
    <source>
        <dbReference type="ARBA" id="ARBA00022723"/>
    </source>
</evidence>
<keyword evidence="12" id="KW-0496">Mitochondrion</keyword>
<keyword evidence="13" id="KW-0350">Heme biosynthesis</keyword>
<dbReference type="GO" id="GO:1990542">
    <property type="term" value="P:mitochondrial transmembrane transport"/>
    <property type="evidence" value="ECO:0007669"/>
    <property type="project" value="InterPro"/>
</dbReference>
<dbReference type="Pfam" id="PF00153">
    <property type="entry name" value="Mito_carr"/>
    <property type="match status" value="4"/>
</dbReference>
<evidence type="ECO:0000256" key="1">
    <source>
        <dbReference type="ARBA" id="ARBA00004448"/>
    </source>
</evidence>
<evidence type="ECO:0000313" key="21">
    <source>
        <dbReference type="Ensembl" id="ENSJHYP00000008361.1"/>
    </source>
</evidence>
<dbReference type="GO" id="GO:0051537">
    <property type="term" value="F:2 iron, 2 sulfur cluster binding"/>
    <property type="evidence" value="ECO:0007669"/>
    <property type="project" value="UniProtKB-KW"/>
</dbReference>
<dbReference type="PRINTS" id="PR00926">
    <property type="entry name" value="MITOCARRIER"/>
</dbReference>
<feature type="transmembrane region" description="Helical" evidence="20">
    <location>
        <begin position="158"/>
        <end position="181"/>
    </location>
</feature>
<evidence type="ECO:0000256" key="13">
    <source>
        <dbReference type="ARBA" id="ARBA00023133"/>
    </source>
</evidence>
<keyword evidence="7" id="KW-0677">Repeat</keyword>
<evidence type="ECO:0000256" key="9">
    <source>
        <dbReference type="ARBA" id="ARBA00022989"/>
    </source>
</evidence>
<feature type="repeat" description="Solcar" evidence="18">
    <location>
        <begin position="155"/>
        <end position="239"/>
    </location>
</feature>
<evidence type="ECO:0000256" key="3">
    <source>
        <dbReference type="ARBA" id="ARBA00022448"/>
    </source>
</evidence>
<dbReference type="PANTHER" id="PTHR45760">
    <property type="entry name" value="FI19922P1-RELATED"/>
    <property type="match status" value="1"/>
</dbReference>
<dbReference type="InterPro" id="IPR002067">
    <property type="entry name" value="MCP"/>
</dbReference>
<keyword evidence="14 18" id="KW-0472">Membrane</keyword>
<evidence type="ECO:0000256" key="10">
    <source>
        <dbReference type="ARBA" id="ARBA00023004"/>
    </source>
</evidence>
<evidence type="ECO:0000256" key="8">
    <source>
        <dbReference type="ARBA" id="ARBA00022792"/>
    </source>
</evidence>
<feature type="transmembrane region" description="Helical" evidence="20">
    <location>
        <begin position="119"/>
        <end position="138"/>
    </location>
</feature>
<dbReference type="InterPro" id="IPR018108">
    <property type="entry name" value="MCP_transmembrane"/>
</dbReference>
<dbReference type="InterPro" id="IPR023395">
    <property type="entry name" value="MCP_dom_sf"/>
</dbReference>
<reference evidence="21" key="1">
    <citation type="submission" date="2025-08" db="UniProtKB">
        <authorList>
            <consortium name="Ensembl"/>
        </authorList>
    </citation>
    <scope>IDENTIFICATION</scope>
</reference>
<evidence type="ECO:0000256" key="12">
    <source>
        <dbReference type="ARBA" id="ARBA00023128"/>
    </source>
</evidence>
<organism evidence="21 22">
    <name type="scientific">Junco hyemalis</name>
    <name type="common">Dark-eyed junco</name>
    <dbReference type="NCBI Taxonomy" id="40217"/>
    <lineage>
        <taxon>Eukaryota</taxon>
        <taxon>Metazoa</taxon>
        <taxon>Chordata</taxon>
        <taxon>Craniata</taxon>
        <taxon>Vertebrata</taxon>
        <taxon>Euteleostomi</taxon>
        <taxon>Archelosauria</taxon>
        <taxon>Archosauria</taxon>
        <taxon>Dinosauria</taxon>
        <taxon>Saurischia</taxon>
        <taxon>Theropoda</taxon>
        <taxon>Coelurosauria</taxon>
        <taxon>Aves</taxon>
        <taxon>Neognathae</taxon>
        <taxon>Neoaves</taxon>
        <taxon>Telluraves</taxon>
        <taxon>Australaves</taxon>
        <taxon>Passeriformes</taxon>
        <taxon>Passerellidae</taxon>
        <taxon>Junco</taxon>
    </lineage>
</organism>
<comment type="subcellular location">
    <subcellularLocation>
        <location evidence="1">Mitochondrion inner membrane</location>
        <topology evidence="1">Multi-pass membrane protein</topology>
    </subcellularLocation>
</comment>
<comment type="catalytic activity">
    <reaction evidence="15">
        <text>glutathione(in) = glutathione(out)</text>
        <dbReference type="Rhea" id="RHEA:74819"/>
        <dbReference type="ChEBI" id="CHEBI:57925"/>
    </reaction>
</comment>
<keyword evidence="8" id="KW-0999">Mitochondrion inner membrane</keyword>
<dbReference type="PANTHER" id="PTHR45760:SF1">
    <property type="entry name" value="MITOCHONDRIAL GLUTATHIONE TRANSPORTER SLC25A39-RELATED"/>
    <property type="match status" value="1"/>
</dbReference>
<dbReference type="Gene3D" id="1.50.40.10">
    <property type="entry name" value="Mitochondrial carrier domain"/>
    <property type="match status" value="2"/>
</dbReference>
<reference evidence="21" key="2">
    <citation type="submission" date="2025-09" db="UniProtKB">
        <authorList>
            <consortium name="Ensembl"/>
        </authorList>
    </citation>
    <scope>IDENTIFICATION</scope>
</reference>
<evidence type="ECO:0000256" key="14">
    <source>
        <dbReference type="ARBA" id="ARBA00023136"/>
    </source>
</evidence>
<evidence type="ECO:0000256" key="16">
    <source>
        <dbReference type="ARBA" id="ARBA00041895"/>
    </source>
</evidence>
<dbReference type="PROSITE" id="PS50920">
    <property type="entry name" value="SOLCAR"/>
    <property type="match status" value="3"/>
</dbReference>
<keyword evidence="3 19" id="KW-0813">Transport</keyword>
<feature type="transmembrane region" description="Helical" evidence="20">
    <location>
        <begin position="20"/>
        <end position="39"/>
    </location>
</feature>
<accession>A0A8C5IRU5</accession>
<dbReference type="AlphaFoldDB" id="A0A8C5IRU5"/>
<dbReference type="InterPro" id="IPR045315">
    <property type="entry name" value="Mtm1-like"/>
</dbReference>
<dbReference type="SUPFAM" id="SSF103506">
    <property type="entry name" value="Mitochondrial carrier"/>
    <property type="match status" value="1"/>
</dbReference>
<keyword evidence="10" id="KW-0408">Iron</keyword>
<evidence type="ECO:0000256" key="11">
    <source>
        <dbReference type="ARBA" id="ARBA00023014"/>
    </source>
</evidence>
<keyword evidence="6" id="KW-0479">Metal-binding</keyword>
<keyword evidence="5" id="KW-0001">2Fe-2S</keyword>
<feature type="repeat" description="Solcar" evidence="18">
    <location>
        <begin position="13"/>
        <end position="147"/>
    </location>
</feature>
<dbReference type="GO" id="GO:0006783">
    <property type="term" value="P:heme biosynthetic process"/>
    <property type="evidence" value="ECO:0007669"/>
    <property type="project" value="UniProtKB-KW"/>
</dbReference>
<keyword evidence="9 20" id="KW-1133">Transmembrane helix</keyword>
<evidence type="ECO:0000256" key="15">
    <source>
        <dbReference type="ARBA" id="ARBA00036017"/>
    </source>
</evidence>
<dbReference type="GO" id="GO:0046872">
    <property type="term" value="F:metal ion binding"/>
    <property type="evidence" value="ECO:0007669"/>
    <property type="project" value="UniProtKB-KW"/>
</dbReference>
<evidence type="ECO:0000256" key="20">
    <source>
        <dbReference type="SAM" id="Phobius"/>
    </source>
</evidence>
<evidence type="ECO:0000256" key="19">
    <source>
        <dbReference type="RuleBase" id="RU000488"/>
    </source>
</evidence>